<keyword evidence="3" id="KW-1185">Reference proteome</keyword>
<dbReference type="HOGENOM" id="CLU_2537066_0_0_9"/>
<dbReference type="OrthoDB" id="1787365at2"/>
<feature type="coiled-coil region" evidence="1">
    <location>
        <begin position="2"/>
        <end position="63"/>
    </location>
</feature>
<keyword evidence="1" id="KW-0175">Coiled coil</keyword>
<evidence type="ECO:0000256" key="1">
    <source>
        <dbReference type="SAM" id="Coils"/>
    </source>
</evidence>
<dbReference type="AlphaFoldDB" id="A4J4Y4"/>
<organism evidence="2 3">
    <name type="scientific">Desulforamulus reducens (strain ATCC BAA-1160 / DSM 100696 / MI-1)</name>
    <name type="common">Desulfotomaculum reducens</name>
    <dbReference type="NCBI Taxonomy" id="349161"/>
    <lineage>
        <taxon>Bacteria</taxon>
        <taxon>Bacillati</taxon>
        <taxon>Bacillota</taxon>
        <taxon>Clostridia</taxon>
        <taxon>Eubacteriales</taxon>
        <taxon>Peptococcaceae</taxon>
        <taxon>Desulforamulus</taxon>
    </lineage>
</organism>
<dbReference type="Proteomes" id="UP000001556">
    <property type="component" value="Chromosome"/>
</dbReference>
<reference evidence="2 3" key="1">
    <citation type="submission" date="2007-03" db="EMBL/GenBank/DDBJ databases">
        <title>Complete sequence of Desulfotomaculum reducens MI-1.</title>
        <authorList>
            <consortium name="US DOE Joint Genome Institute"/>
            <person name="Copeland A."/>
            <person name="Lucas S."/>
            <person name="Lapidus A."/>
            <person name="Barry K."/>
            <person name="Detter J.C."/>
            <person name="Glavina del Rio T."/>
            <person name="Hammon N."/>
            <person name="Israni S."/>
            <person name="Dalin E."/>
            <person name="Tice H."/>
            <person name="Pitluck S."/>
            <person name="Sims D."/>
            <person name="Brettin T."/>
            <person name="Bruce D."/>
            <person name="Han C."/>
            <person name="Tapia R."/>
            <person name="Schmutz J."/>
            <person name="Larimer F."/>
            <person name="Land M."/>
            <person name="Hauser L."/>
            <person name="Kyrpides N."/>
            <person name="Kim E."/>
            <person name="Tebo B.M."/>
            <person name="Richardson P."/>
        </authorList>
    </citation>
    <scope>NUCLEOTIDE SEQUENCE [LARGE SCALE GENOMIC DNA]</scope>
    <source>
        <strain evidence="2 3">MI-1</strain>
    </source>
</reference>
<evidence type="ECO:0000313" key="2">
    <source>
        <dbReference type="EMBL" id="ABO50137.1"/>
    </source>
</evidence>
<accession>A4J4Y4</accession>
<dbReference type="EMBL" id="CP000612">
    <property type="protein sequence ID" value="ABO50137.1"/>
    <property type="molecule type" value="Genomic_DNA"/>
</dbReference>
<dbReference type="KEGG" id="drm:Dred_1609"/>
<evidence type="ECO:0000313" key="3">
    <source>
        <dbReference type="Proteomes" id="UP000001556"/>
    </source>
</evidence>
<proteinExistence type="predicted"/>
<dbReference type="RefSeq" id="WP_011877953.1">
    <property type="nucleotide sequence ID" value="NC_009253.1"/>
</dbReference>
<gene>
    <name evidence="2" type="ordered locus">Dred_1609</name>
</gene>
<protein>
    <submittedName>
        <fullName evidence="2">Uncharacterized protein</fullName>
    </submittedName>
</protein>
<name>A4J4Y4_DESRM</name>
<sequence length="89" mass="10256">MLNKFEELKQLCEAEIRSLKHQINMAKAPFFPRWDAKSTIQKAEVKLEKIQELLAKLEALSEQVNPVVTDIKEILGLERHAATKSQNKQ</sequence>